<gene>
    <name evidence="4" type="ORF">E2R66_12175</name>
</gene>
<dbReference type="AlphaFoldDB" id="A0A4Y8SGG5"/>
<feature type="domain" description="PAC" evidence="3">
    <location>
        <begin position="366"/>
        <end position="420"/>
    </location>
</feature>
<feature type="compositionally biased region" description="Basic and acidic residues" evidence="1">
    <location>
        <begin position="1"/>
        <end position="13"/>
    </location>
</feature>
<sequence length="607" mass="69572">MSKRIDTSLKENKGGATGMEPNHEHSNIMKHDLQYRVLFDKSPLPMLIYELSSYKIRDVNEMAVSHYGYSRAEFLSMTIHDYRPKKDIEDINKILEGLVDKDRAYQFGVYEHLKKDKTIIKVEISGYAINYADKECMMVVLNDVTEKEANLQKVKDNEQKLLNSQQQLSLIYNNVKDVIFVISVETDGRFKFISVNKAFADITGIEESEVIGKYIDAIIPEPSLTLAVSKYTQAIHHKQKTTWTETTPYPTGIKTGEVTVTPILNENDHCVQLIGSVHDITALKEEERQLRLLESVITNTNDAVLITEAEPLDEPEPRIIYVNNAFTKMTGYTAAEVVGKTPRILQGPKSDRAALARLSAALRKWQSCEITIINYKKNGEEFWINMSVTPVANEKGWFTHWIAIERDVTEQKLAEQKLISSYQERNDILESIGDGFFAIDKNWTINYWNKRAEIILKKPREEVVGHDLRDLYPELPGPTTYEHYKRAFEEKTVQSFETFSPAVNRWFDVMVYPSESGLSVYFKDITEKLNHTRAIEEQNEKLRAVAWKQSHLTRPHVANILGLMNVLKNEGLTDPEKKELLDHLSTAAIKLDAIILEIVNNAKETKT</sequence>
<feature type="region of interest" description="Disordered" evidence="1">
    <location>
        <begin position="1"/>
        <end position="25"/>
    </location>
</feature>
<dbReference type="Proteomes" id="UP000297540">
    <property type="component" value="Unassembled WGS sequence"/>
</dbReference>
<dbReference type="Pfam" id="PF08448">
    <property type="entry name" value="PAS_4"/>
    <property type="match status" value="1"/>
</dbReference>
<dbReference type="NCBIfam" id="TIGR00229">
    <property type="entry name" value="sensory_box"/>
    <property type="match status" value="4"/>
</dbReference>
<comment type="caution">
    <text evidence="4">The sequence shown here is derived from an EMBL/GenBank/DDBJ whole genome shotgun (WGS) entry which is preliminary data.</text>
</comment>
<keyword evidence="5" id="KW-1185">Reference proteome</keyword>
<dbReference type="PROSITE" id="PS50112">
    <property type="entry name" value="PAS"/>
    <property type="match status" value="4"/>
</dbReference>
<dbReference type="GO" id="GO:0006355">
    <property type="term" value="P:regulation of DNA-templated transcription"/>
    <property type="evidence" value="ECO:0007669"/>
    <property type="project" value="InterPro"/>
</dbReference>
<dbReference type="Pfam" id="PF13426">
    <property type="entry name" value="PAS_9"/>
    <property type="match status" value="1"/>
</dbReference>
<dbReference type="OrthoDB" id="6231665at2"/>
<protein>
    <submittedName>
        <fullName evidence="4">PAS domain S-box protein</fullName>
    </submittedName>
</protein>
<feature type="domain" description="PAS" evidence="2">
    <location>
        <begin position="289"/>
        <end position="341"/>
    </location>
</feature>
<dbReference type="PANTHER" id="PTHR44757:SF2">
    <property type="entry name" value="BIOFILM ARCHITECTURE MAINTENANCE PROTEIN MBAA"/>
    <property type="match status" value="1"/>
</dbReference>
<dbReference type="InterPro" id="IPR035965">
    <property type="entry name" value="PAS-like_dom_sf"/>
</dbReference>
<dbReference type="Pfam" id="PF13188">
    <property type="entry name" value="PAS_8"/>
    <property type="match status" value="1"/>
</dbReference>
<feature type="domain" description="PAS" evidence="2">
    <location>
        <begin position="31"/>
        <end position="102"/>
    </location>
</feature>
<evidence type="ECO:0000313" key="5">
    <source>
        <dbReference type="Proteomes" id="UP000297540"/>
    </source>
</evidence>
<dbReference type="PROSITE" id="PS50113">
    <property type="entry name" value="PAC"/>
    <property type="match status" value="1"/>
</dbReference>
<dbReference type="InterPro" id="IPR000700">
    <property type="entry name" value="PAS-assoc_C"/>
</dbReference>
<evidence type="ECO:0000313" key="4">
    <source>
        <dbReference type="EMBL" id="TFF37544.1"/>
    </source>
</evidence>
<dbReference type="SMART" id="SM00091">
    <property type="entry name" value="PAS"/>
    <property type="match status" value="4"/>
</dbReference>
<accession>A0A4Y8SGG5</accession>
<reference evidence="4 5" key="1">
    <citation type="journal article" date="2017" name="Int. J. Syst. Evol. Microbiol.">
        <title>Mucilaginibacterpsychrotolerans sp. nov., isolated from peatlands.</title>
        <authorList>
            <person name="Deng Y."/>
            <person name="Shen L."/>
            <person name="Xu B."/>
            <person name="Liu Y."/>
            <person name="Gu Z."/>
            <person name="Liu H."/>
            <person name="Zhou Y."/>
        </authorList>
    </citation>
    <scope>NUCLEOTIDE SEQUENCE [LARGE SCALE GENOMIC DNA]</scope>
    <source>
        <strain evidence="4 5">NH7-4</strain>
    </source>
</reference>
<dbReference type="InterPro" id="IPR013656">
    <property type="entry name" value="PAS_4"/>
</dbReference>
<name>A0A4Y8SGG5_9SPHI</name>
<feature type="domain" description="PAS" evidence="2">
    <location>
        <begin position="421"/>
        <end position="491"/>
    </location>
</feature>
<evidence type="ECO:0000259" key="2">
    <source>
        <dbReference type="PROSITE" id="PS50112"/>
    </source>
</evidence>
<dbReference type="SUPFAM" id="SSF55785">
    <property type="entry name" value="PYP-like sensor domain (PAS domain)"/>
    <property type="match status" value="4"/>
</dbReference>
<dbReference type="Pfam" id="PF00989">
    <property type="entry name" value="PAS"/>
    <property type="match status" value="1"/>
</dbReference>
<dbReference type="Gene3D" id="3.30.450.20">
    <property type="entry name" value="PAS domain"/>
    <property type="match status" value="4"/>
</dbReference>
<dbReference type="InterPro" id="IPR052155">
    <property type="entry name" value="Biofilm_reg_signaling"/>
</dbReference>
<dbReference type="InterPro" id="IPR001610">
    <property type="entry name" value="PAC"/>
</dbReference>
<evidence type="ECO:0000259" key="3">
    <source>
        <dbReference type="PROSITE" id="PS50113"/>
    </source>
</evidence>
<dbReference type="EMBL" id="SOZE01000010">
    <property type="protein sequence ID" value="TFF37544.1"/>
    <property type="molecule type" value="Genomic_DNA"/>
</dbReference>
<evidence type="ECO:0000256" key="1">
    <source>
        <dbReference type="SAM" id="MobiDB-lite"/>
    </source>
</evidence>
<proteinExistence type="predicted"/>
<organism evidence="4 5">
    <name type="scientific">Mucilaginibacter psychrotolerans</name>
    <dbReference type="NCBI Taxonomy" id="1524096"/>
    <lineage>
        <taxon>Bacteria</taxon>
        <taxon>Pseudomonadati</taxon>
        <taxon>Bacteroidota</taxon>
        <taxon>Sphingobacteriia</taxon>
        <taxon>Sphingobacteriales</taxon>
        <taxon>Sphingobacteriaceae</taxon>
        <taxon>Mucilaginibacter</taxon>
    </lineage>
</organism>
<feature type="domain" description="PAS" evidence="2">
    <location>
        <begin position="164"/>
        <end position="238"/>
    </location>
</feature>
<dbReference type="PANTHER" id="PTHR44757">
    <property type="entry name" value="DIGUANYLATE CYCLASE DGCP"/>
    <property type="match status" value="1"/>
</dbReference>
<dbReference type="InterPro" id="IPR000014">
    <property type="entry name" value="PAS"/>
</dbReference>
<dbReference type="RefSeq" id="WP_133230887.1">
    <property type="nucleotide sequence ID" value="NZ_SOZE01000010.1"/>
</dbReference>
<dbReference type="CDD" id="cd00130">
    <property type="entry name" value="PAS"/>
    <property type="match status" value="4"/>
</dbReference>
<dbReference type="InterPro" id="IPR013767">
    <property type="entry name" value="PAS_fold"/>
</dbReference>
<dbReference type="SMART" id="SM00086">
    <property type="entry name" value="PAC"/>
    <property type="match status" value="3"/>
</dbReference>